<evidence type="ECO:0000313" key="4">
    <source>
        <dbReference type="Proteomes" id="UP001066327"/>
    </source>
</evidence>
<keyword evidence="1" id="KW-0175">Coiled coil</keyword>
<dbReference type="Pfam" id="PF13166">
    <property type="entry name" value="AAA_13"/>
    <property type="match status" value="1"/>
</dbReference>
<comment type="caution">
    <text evidence="3">The sequence shown here is derived from an EMBL/GenBank/DDBJ whole genome shotgun (WGS) entry which is preliminary data.</text>
</comment>
<protein>
    <submittedName>
        <fullName evidence="3">AAA family ATPase</fullName>
    </submittedName>
</protein>
<dbReference type="EMBL" id="JAPWIS010000029">
    <property type="protein sequence ID" value="MCZ4589165.1"/>
    <property type="molecule type" value="Genomic_DNA"/>
</dbReference>
<feature type="domain" description="Protein CR006 P-loop" evidence="2">
    <location>
        <begin position="12"/>
        <end position="776"/>
    </location>
</feature>
<dbReference type="RefSeq" id="WP_269592412.1">
    <property type="nucleotide sequence ID" value="NZ_JAPWIS010000029.1"/>
</dbReference>
<dbReference type="SUPFAM" id="SSF52540">
    <property type="entry name" value="P-loop containing nucleoside triphosphate hydrolases"/>
    <property type="match status" value="1"/>
</dbReference>
<keyword evidence="4" id="KW-1185">Reference proteome</keyword>
<dbReference type="InterPro" id="IPR027417">
    <property type="entry name" value="P-loop_NTPase"/>
</dbReference>
<dbReference type="InterPro" id="IPR026866">
    <property type="entry name" value="CR006_AAA"/>
</dbReference>
<dbReference type="Proteomes" id="UP001066327">
    <property type="component" value="Unassembled WGS sequence"/>
</dbReference>
<gene>
    <name evidence="3" type="ORF">O4328_36895</name>
</gene>
<organism evidence="3 4">
    <name type="scientific">Rhodococcus opacus</name>
    <name type="common">Nocardia opaca</name>
    <dbReference type="NCBI Taxonomy" id="37919"/>
    <lineage>
        <taxon>Bacteria</taxon>
        <taxon>Bacillati</taxon>
        <taxon>Actinomycetota</taxon>
        <taxon>Actinomycetes</taxon>
        <taxon>Mycobacteriales</taxon>
        <taxon>Nocardiaceae</taxon>
        <taxon>Rhodococcus</taxon>
    </lineage>
</organism>
<accession>A0ABT4NP53</accession>
<evidence type="ECO:0000256" key="1">
    <source>
        <dbReference type="SAM" id="Coils"/>
    </source>
</evidence>
<evidence type="ECO:0000259" key="2">
    <source>
        <dbReference type="Pfam" id="PF13166"/>
    </source>
</evidence>
<dbReference type="Gene3D" id="3.40.50.300">
    <property type="entry name" value="P-loop containing nucleotide triphosphate hydrolases"/>
    <property type="match status" value="1"/>
</dbReference>
<name>A0ABT4NP53_RHOOP</name>
<evidence type="ECO:0000313" key="3">
    <source>
        <dbReference type="EMBL" id="MCZ4589165.1"/>
    </source>
</evidence>
<feature type="coiled-coil region" evidence="1">
    <location>
        <begin position="437"/>
        <end position="464"/>
    </location>
</feature>
<sequence length="857" mass="95496">MKIVSVDEVKDFRIFSKWSPDKDSPPFDHVTLVHANNGSGKSTLASLLNPVTSAGAWQAGATITVSEGDVTRRVTEPDDLCWQNVVVFDAHYVENSVRVKEGATKALLALGLDAVQRQRDLETAQAALEDATDALGINRGDKRTAEAAEKTLLRAIGTEVFNALKVRPEYGRGYDARQVRKEIDTALGDDERADLDELALLERARARQEDPVREPRDLPATPLTLAEVRTLISEIPSASSIEMSKMPLHVRDWLAVGVELHQSLDHCTFCTGVVTRDRLDALGQLLSEAESSLSERARQAARKLEDHVELVRSAIQGLPPEGARVYADLRERYTTAREDLVKSCEHYCAMLELAQSALMNKAQNVHSTPALALNVASEGDSTHPRVNISEDWPSIDLTPLRSAIAEHNTRTAEFECQVSEDAALYKRFIFGKHLAQYRTLRAEIDELQTKETTLDTQIRQLKGRVQDLSGGEFDPGPGVKWINDELCRLLGRDELQLEVLDDQNYAITRHGAKVDHLSEGEKTALALLHFLGSLENKGRDPRDLCVVIDDPISSLDDSIAFGASAALWGYLLGVMVCRCGNGPSCQCKQGRRMRVDQVIVLTHNFEFFRNWSNQLDRLPSGLVSKAGLSYVQLELRSSWMKDDAGVTRRIPKWSTFGTTGRPTKSNNDPELALRTRLRSEYHYLFNRCATTLTQLIGGSASIADQMDAESLLPNASRRLLEGFLAHRYPEQMGRKFRDSLKAGLPDDADNPTRVILDSYLNRFSHNEEASMGTALHRPEAAKMLTFVFDYIHRLDPRHFHGMCNALHLDPDDLLAARSTAFSQAEIAGRTPCAEDNCPHQRWQTVDDITPDRARVPV</sequence>
<proteinExistence type="predicted"/>
<reference evidence="3" key="1">
    <citation type="submission" date="2022-12" db="EMBL/GenBank/DDBJ databases">
        <authorList>
            <person name="Krivoruchko A.V."/>
            <person name="Elkin A."/>
        </authorList>
    </citation>
    <scope>NUCLEOTIDE SEQUENCE</scope>
    <source>
        <strain evidence="3">IEGM 249</strain>
    </source>
</reference>